<feature type="non-terminal residue" evidence="1">
    <location>
        <position position="1"/>
    </location>
</feature>
<dbReference type="Proteomes" id="UP001241169">
    <property type="component" value="Unassembled WGS sequence"/>
</dbReference>
<organism evidence="1 2">
    <name type="scientific">Colletotrichum paranaense</name>
    <dbReference type="NCBI Taxonomy" id="1914294"/>
    <lineage>
        <taxon>Eukaryota</taxon>
        <taxon>Fungi</taxon>
        <taxon>Dikarya</taxon>
        <taxon>Ascomycota</taxon>
        <taxon>Pezizomycotina</taxon>
        <taxon>Sordariomycetes</taxon>
        <taxon>Hypocreomycetidae</taxon>
        <taxon>Glomerellales</taxon>
        <taxon>Glomerellaceae</taxon>
        <taxon>Colletotrichum</taxon>
        <taxon>Colletotrichum acutatum species complex</taxon>
    </lineage>
</organism>
<keyword evidence="2" id="KW-1185">Reference proteome</keyword>
<evidence type="ECO:0008006" key="3">
    <source>
        <dbReference type="Google" id="ProtNLM"/>
    </source>
</evidence>
<evidence type="ECO:0000313" key="2">
    <source>
        <dbReference type="Proteomes" id="UP001241169"/>
    </source>
</evidence>
<dbReference type="EMBL" id="MOPA01000003">
    <property type="protein sequence ID" value="KAK1543708.1"/>
    <property type="molecule type" value="Genomic_DNA"/>
</dbReference>
<gene>
    <name evidence="1" type="ORF">CPAR01_04341</name>
</gene>
<proteinExistence type="predicted"/>
<sequence>QNSEASRLKQQRLARFQAEPLEAGNRLVFLPYQSSRVDAAVRAHRERVSGKLAK</sequence>
<dbReference type="RefSeq" id="XP_060352828.1">
    <property type="nucleotide sequence ID" value="XM_060488622.1"/>
</dbReference>
<name>A0ABQ9SW16_9PEZI</name>
<accession>A0ABQ9SW16</accession>
<dbReference type="GeneID" id="85372521"/>
<protein>
    <recommendedName>
        <fullName evidence="3">Mating type protein</fullName>
    </recommendedName>
</protein>
<reference evidence="1 2" key="1">
    <citation type="submission" date="2016-10" db="EMBL/GenBank/DDBJ databases">
        <title>The genome sequence of Colletotrichum fioriniae PJ7.</title>
        <authorList>
            <person name="Baroncelli R."/>
        </authorList>
    </citation>
    <scope>NUCLEOTIDE SEQUENCE [LARGE SCALE GENOMIC DNA]</scope>
    <source>
        <strain evidence="1 2">IMI 384185</strain>
    </source>
</reference>
<comment type="caution">
    <text evidence="1">The sequence shown here is derived from an EMBL/GenBank/DDBJ whole genome shotgun (WGS) entry which is preliminary data.</text>
</comment>
<evidence type="ECO:0000313" key="1">
    <source>
        <dbReference type="EMBL" id="KAK1543708.1"/>
    </source>
</evidence>